<comment type="caution">
    <text evidence="1">The sequence shown here is derived from an EMBL/GenBank/DDBJ whole genome shotgun (WGS) entry which is preliminary data.</text>
</comment>
<keyword evidence="2" id="KW-1185">Reference proteome</keyword>
<dbReference type="AlphaFoldDB" id="A0A9D4ERY0"/>
<dbReference type="Proteomes" id="UP000828390">
    <property type="component" value="Unassembled WGS sequence"/>
</dbReference>
<gene>
    <name evidence="1" type="ORF">DPMN_160804</name>
</gene>
<name>A0A9D4ERY0_DREPO</name>
<sequence>MTQSSQFTPYSLLRRICRRGQGSVRGQEARVRLVGGERLVHLQQGLHGEVLQAGLRPL</sequence>
<dbReference type="EMBL" id="JAIWYP010000008">
    <property type="protein sequence ID" value="KAH3782882.1"/>
    <property type="molecule type" value="Genomic_DNA"/>
</dbReference>
<proteinExistence type="predicted"/>
<protein>
    <submittedName>
        <fullName evidence="1">Uncharacterized protein</fullName>
    </submittedName>
</protein>
<reference evidence="1" key="1">
    <citation type="journal article" date="2019" name="bioRxiv">
        <title>The Genome of the Zebra Mussel, Dreissena polymorpha: A Resource for Invasive Species Research.</title>
        <authorList>
            <person name="McCartney M.A."/>
            <person name="Auch B."/>
            <person name="Kono T."/>
            <person name="Mallez S."/>
            <person name="Zhang Y."/>
            <person name="Obille A."/>
            <person name="Becker A."/>
            <person name="Abrahante J.E."/>
            <person name="Garbe J."/>
            <person name="Badalamenti J.P."/>
            <person name="Herman A."/>
            <person name="Mangelson H."/>
            <person name="Liachko I."/>
            <person name="Sullivan S."/>
            <person name="Sone E.D."/>
            <person name="Koren S."/>
            <person name="Silverstein K.A.T."/>
            <person name="Beckman K.B."/>
            <person name="Gohl D.M."/>
        </authorList>
    </citation>
    <scope>NUCLEOTIDE SEQUENCE</scope>
    <source>
        <strain evidence="1">Duluth1</strain>
        <tissue evidence="1">Whole animal</tissue>
    </source>
</reference>
<accession>A0A9D4ERY0</accession>
<evidence type="ECO:0000313" key="1">
    <source>
        <dbReference type="EMBL" id="KAH3782882.1"/>
    </source>
</evidence>
<reference evidence="1" key="2">
    <citation type="submission" date="2020-11" db="EMBL/GenBank/DDBJ databases">
        <authorList>
            <person name="McCartney M.A."/>
            <person name="Auch B."/>
            <person name="Kono T."/>
            <person name="Mallez S."/>
            <person name="Becker A."/>
            <person name="Gohl D.M."/>
            <person name="Silverstein K.A.T."/>
            <person name="Koren S."/>
            <person name="Bechman K.B."/>
            <person name="Herman A."/>
            <person name="Abrahante J.E."/>
            <person name="Garbe J."/>
        </authorList>
    </citation>
    <scope>NUCLEOTIDE SEQUENCE</scope>
    <source>
        <strain evidence="1">Duluth1</strain>
        <tissue evidence="1">Whole animal</tissue>
    </source>
</reference>
<evidence type="ECO:0000313" key="2">
    <source>
        <dbReference type="Proteomes" id="UP000828390"/>
    </source>
</evidence>
<organism evidence="1 2">
    <name type="scientific">Dreissena polymorpha</name>
    <name type="common">Zebra mussel</name>
    <name type="synonym">Mytilus polymorpha</name>
    <dbReference type="NCBI Taxonomy" id="45954"/>
    <lineage>
        <taxon>Eukaryota</taxon>
        <taxon>Metazoa</taxon>
        <taxon>Spiralia</taxon>
        <taxon>Lophotrochozoa</taxon>
        <taxon>Mollusca</taxon>
        <taxon>Bivalvia</taxon>
        <taxon>Autobranchia</taxon>
        <taxon>Heteroconchia</taxon>
        <taxon>Euheterodonta</taxon>
        <taxon>Imparidentia</taxon>
        <taxon>Neoheterodontei</taxon>
        <taxon>Myida</taxon>
        <taxon>Dreissenoidea</taxon>
        <taxon>Dreissenidae</taxon>
        <taxon>Dreissena</taxon>
    </lineage>
</organism>